<evidence type="ECO:0000313" key="1">
    <source>
        <dbReference type="Proteomes" id="UP000887569"/>
    </source>
</evidence>
<evidence type="ECO:0000313" key="2">
    <source>
        <dbReference type="WBParaSite" id="PgB16_g041_t01"/>
    </source>
</evidence>
<dbReference type="Proteomes" id="UP000887569">
    <property type="component" value="Unplaced"/>
</dbReference>
<proteinExistence type="predicted"/>
<dbReference type="AlphaFoldDB" id="A0A914ZRM5"/>
<sequence length="56" mass="6848">MHHSTAIHFRVGNIFDLQSNRHHICRRSPTYLHYSLNSDLCKYQASKNRLLRYYQR</sequence>
<dbReference type="WBParaSite" id="PgB16_g041_t01">
    <property type="protein sequence ID" value="PgB16_g041_t01"/>
    <property type="gene ID" value="PgB16_g041"/>
</dbReference>
<accession>A0A914ZRM5</accession>
<protein>
    <submittedName>
        <fullName evidence="2">Uncharacterized protein</fullName>
    </submittedName>
</protein>
<organism evidence="1 2">
    <name type="scientific">Parascaris univalens</name>
    <name type="common">Nematode worm</name>
    <dbReference type="NCBI Taxonomy" id="6257"/>
    <lineage>
        <taxon>Eukaryota</taxon>
        <taxon>Metazoa</taxon>
        <taxon>Ecdysozoa</taxon>
        <taxon>Nematoda</taxon>
        <taxon>Chromadorea</taxon>
        <taxon>Rhabditida</taxon>
        <taxon>Spirurina</taxon>
        <taxon>Ascaridomorpha</taxon>
        <taxon>Ascaridoidea</taxon>
        <taxon>Ascarididae</taxon>
        <taxon>Parascaris</taxon>
    </lineage>
</organism>
<keyword evidence="1" id="KW-1185">Reference proteome</keyword>
<reference evidence="2" key="1">
    <citation type="submission" date="2022-11" db="UniProtKB">
        <authorList>
            <consortium name="WormBaseParasite"/>
        </authorList>
    </citation>
    <scope>IDENTIFICATION</scope>
</reference>
<name>A0A914ZRM5_PARUN</name>